<dbReference type="RefSeq" id="WP_186873699.1">
    <property type="nucleotide sequence ID" value="NZ_JACOOR010000007.1"/>
</dbReference>
<evidence type="ECO:0000313" key="4">
    <source>
        <dbReference type="EMBL" id="MBC5660512.1"/>
    </source>
</evidence>
<dbReference type="PANTHER" id="PTHR43479">
    <property type="entry name" value="ACREF/ENVCD OPERON REPRESSOR-RELATED"/>
    <property type="match status" value="1"/>
</dbReference>
<keyword evidence="1 2" id="KW-0238">DNA-binding</keyword>
<comment type="caution">
    <text evidence="4">The sequence shown here is derived from an EMBL/GenBank/DDBJ whole genome shotgun (WGS) entry which is preliminary data.</text>
</comment>
<sequence>MDKRVEKTREAIVEAYLALIMEKRGSKITISEVASRANIARKTFYLHYESLEDVSQDASRRKLDDLILILERHRFFKNPFDTDLLFHCLNQLIEPDIDLYRYLSKENPELFFWSQLKRTMIRLITEIYKSQIDMPAPELRLYAEYFISGVTAVYISWLREEIPLPFEKLASLVGEATLHGIRKPQSGDSAGTSA</sequence>
<name>A0A923LEB7_9FIRM</name>
<evidence type="ECO:0000313" key="5">
    <source>
        <dbReference type="Proteomes" id="UP000649345"/>
    </source>
</evidence>
<dbReference type="SUPFAM" id="SSF46689">
    <property type="entry name" value="Homeodomain-like"/>
    <property type="match status" value="1"/>
</dbReference>
<accession>A0A923LEB7</accession>
<evidence type="ECO:0000256" key="2">
    <source>
        <dbReference type="PROSITE-ProRule" id="PRU00335"/>
    </source>
</evidence>
<gene>
    <name evidence="4" type="ORF">H8S44_12120</name>
</gene>
<keyword evidence="5" id="KW-1185">Reference proteome</keyword>
<dbReference type="InterPro" id="IPR009057">
    <property type="entry name" value="Homeodomain-like_sf"/>
</dbReference>
<protein>
    <submittedName>
        <fullName evidence="4">TetR/AcrR family transcriptional regulator</fullName>
    </submittedName>
</protein>
<dbReference type="PANTHER" id="PTHR43479:SF11">
    <property type="entry name" value="ACREF_ENVCD OPERON REPRESSOR-RELATED"/>
    <property type="match status" value="1"/>
</dbReference>
<evidence type="ECO:0000256" key="1">
    <source>
        <dbReference type="ARBA" id="ARBA00023125"/>
    </source>
</evidence>
<reference evidence="4" key="1">
    <citation type="submission" date="2020-08" db="EMBL/GenBank/DDBJ databases">
        <title>Genome public.</title>
        <authorList>
            <person name="Liu C."/>
            <person name="Sun Q."/>
        </authorList>
    </citation>
    <scope>NUCLEOTIDE SEQUENCE</scope>
    <source>
        <strain evidence="4">NSJ-68</strain>
    </source>
</reference>
<dbReference type="InterPro" id="IPR001647">
    <property type="entry name" value="HTH_TetR"/>
</dbReference>
<dbReference type="AlphaFoldDB" id="A0A923LEB7"/>
<dbReference type="InterPro" id="IPR050624">
    <property type="entry name" value="HTH-type_Tx_Regulator"/>
</dbReference>
<dbReference type="Gene3D" id="1.10.357.10">
    <property type="entry name" value="Tetracycline Repressor, domain 2"/>
    <property type="match status" value="1"/>
</dbReference>
<feature type="domain" description="HTH tetR-type" evidence="3">
    <location>
        <begin position="6"/>
        <end position="66"/>
    </location>
</feature>
<proteinExistence type="predicted"/>
<feature type="DNA-binding region" description="H-T-H motif" evidence="2">
    <location>
        <begin position="29"/>
        <end position="48"/>
    </location>
</feature>
<dbReference type="GO" id="GO:0003677">
    <property type="term" value="F:DNA binding"/>
    <property type="evidence" value="ECO:0007669"/>
    <property type="project" value="UniProtKB-UniRule"/>
</dbReference>
<organism evidence="4 5">
    <name type="scientific">Anaerosacchariphilus hominis</name>
    <dbReference type="NCBI Taxonomy" id="2763017"/>
    <lineage>
        <taxon>Bacteria</taxon>
        <taxon>Bacillati</taxon>
        <taxon>Bacillota</taxon>
        <taxon>Clostridia</taxon>
        <taxon>Lachnospirales</taxon>
        <taxon>Lachnospiraceae</taxon>
        <taxon>Anaerosacchariphilus</taxon>
    </lineage>
</organism>
<dbReference type="PROSITE" id="PS50977">
    <property type="entry name" value="HTH_TETR_2"/>
    <property type="match status" value="1"/>
</dbReference>
<evidence type="ECO:0000259" key="3">
    <source>
        <dbReference type="PROSITE" id="PS50977"/>
    </source>
</evidence>
<dbReference type="Proteomes" id="UP000649345">
    <property type="component" value="Unassembled WGS sequence"/>
</dbReference>
<dbReference type="EMBL" id="JACOOR010000007">
    <property type="protein sequence ID" value="MBC5660512.1"/>
    <property type="molecule type" value="Genomic_DNA"/>
</dbReference>